<evidence type="ECO:0000313" key="1">
    <source>
        <dbReference type="EMBL" id="KAJ8633243.1"/>
    </source>
</evidence>
<protein>
    <submittedName>
        <fullName evidence="1">Uncharacterized protein</fullName>
    </submittedName>
</protein>
<dbReference type="EMBL" id="CM056816">
    <property type="protein sequence ID" value="KAJ8633243.1"/>
    <property type="molecule type" value="Genomic_DNA"/>
</dbReference>
<name>A0ACC2LJ81_PERAE</name>
<proteinExistence type="predicted"/>
<dbReference type="Proteomes" id="UP001234297">
    <property type="component" value="Chromosome 8"/>
</dbReference>
<gene>
    <name evidence="1" type="ORF">MRB53_026579</name>
</gene>
<accession>A0ACC2LJ81</accession>
<keyword evidence="2" id="KW-1185">Reference proteome</keyword>
<reference evidence="1 2" key="1">
    <citation type="journal article" date="2022" name="Hortic Res">
        <title>A haplotype resolved chromosomal level avocado genome allows analysis of novel avocado genes.</title>
        <authorList>
            <person name="Nath O."/>
            <person name="Fletcher S.J."/>
            <person name="Hayward A."/>
            <person name="Shaw L.M."/>
            <person name="Masouleh A.K."/>
            <person name="Furtado A."/>
            <person name="Henry R.J."/>
            <person name="Mitter N."/>
        </authorList>
    </citation>
    <scope>NUCLEOTIDE SEQUENCE [LARGE SCALE GENOMIC DNA]</scope>
    <source>
        <strain evidence="2">cv. Hass</strain>
    </source>
</reference>
<sequence length="84" mass="8265">MVADLMARVFGELSPHALLPAVVAPIAALGSTSTTAADAAVDAAAPAPTSPPSTGVENDANTKAMQTEADATQTEASANTRTDA</sequence>
<comment type="caution">
    <text evidence="1">The sequence shown here is derived from an EMBL/GenBank/DDBJ whole genome shotgun (WGS) entry which is preliminary data.</text>
</comment>
<evidence type="ECO:0000313" key="2">
    <source>
        <dbReference type="Proteomes" id="UP001234297"/>
    </source>
</evidence>
<organism evidence="1 2">
    <name type="scientific">Persea americana</name>
    <name type="common">Avocado</name>
    <dbReference type="NCBI Taxonomy" id="3435"/>
    <lineage>
        <taxon>Eukaryota</taxon>
        <taxon>Viridiplantae</taxon>
        <taxon>Streptophyta</taxon>
        <taxon>Embryophyta</taxon>
        <taxon>Tracheophyta</taxon>
        <taxon>Spermatophyta</taxon>
        <taxon>Magnoliopsida</taxon>
        <taxon>Magnoliidae</taxon>
        <taxon>Laurales</taxon>
        <taxon>Lauraceae</taxon>
        <taxon>Persea</taxon>
    </lineage>
</organism>